<comment type="caution">
    <text evidence="2">The sequence shown here is derived from an EMBL/GenBank/DDBJ whole genome shotgun (WGS) entry which is preliminary data.</text>
</comment>
<keyword evidence="3" id="KW-1185">Reference proteome</keyword>
<keyword evidence="1" id="KW-1133">Transmembrane helix</keyword>
<evidence type="ECO:0000256" key="1">
    <source>
        <dbReference type="SAM" id="Phobius"/>
    </source>
</evidence>
<protein>
    <submittedName>
        <fullName evidence="2">Uncharacterized protein</fullName>
    </submittedName>
</protein>
<accession>A0A9P8XTZ9</accession>
<dbReference type="AlphaFoldDB" id="A0A9P8XTZ9"/>
<evidence type="ECO:0000313" key="2">
    <source>
        <dbReference type="EMBL" id="KAH7012299.1"/>
    </source>
</evidence>
<dbReference type="Proteomes" id="UP000756346">
    <property type="component" value="Unassembled WGS sequence"/>
</dbReference>
<dbReference type="OrthoDB" id="10576962at2759"/>
<reference evidence="2" key="1">
    <citation type="journal article" date="2021" name="Nat. Commun.">
        <title>Genetic determinants of endophytism in the Arabidopsis root mycobiome.</title>
        <authorList>
            <person name="Mesny F."/>
            <person name="Miyauchi S."/>
            <person name="Thiergart T."/>
            <person name="Pickel B."/>
            <person name="Atanasova L."/>
            <person name="Karlsson M."/>
            <person name="Huettel B."/>
            <person name="Barry K.W."/>
            <person name="Haridas S."/>
            <person name="Chen C."/>
            <person name="Bauer D."/>
            <person name="Andreopoulos W."/>
            <person name="Pangilinan J."/>
            <person name="LaButti K."/>
            <person name="Riley R."/>
            <person name="Lipzen A."/>
            <person name="Clum A."/>
            <person name="Drula E."/>
            <person name="Henrissat B."/>
            <person name="Kohler A."/>
            <person name="Grigoriev I.V."/>
            <person name="Martin F.M."/>
            <person name="Hacquard S."/>
        </authorList>
    </citation>
    <scope>NUCLEOTIDE SEQUENCE</scope>
    <source>
        <strain evidence="2">MPI-CAGE-CH-0230</strain>
    </source>
</reference>
<keyword evidence="1" id="KW-0812">Transmembrane</keyword>
<keyword evidence="1" id="KW-0472">Membrane</keyword>
<proteinExistence type="predicted"/>
<dbReference type="GeneID" id="70187164"/>
<dbReference type="RefSeq" id="XP_046004675.1">
    <property type="nucleotide sequence ID" value="XM_046157618.1"/>
</dbReference>
<evidence type="ECO:0000313" key="3">
    <source>
        <dbReference type="Proteomes" id="UP000756346"/>
    </source>
</evidence>
<gene>
    <name evidence="2" type="ORF">B0I36DRAFT_356366</name>
</gene>
<sequence>MATLSAEAEIAIVGVFVALLPTAALLFQCWLRHRRRHPFTSSHPAHERTRDWLLDDLELARTSRGSSLRPLEHPLPGPQPPISVLNIVGWPHSTMHQHTYCSHCTNPPSLHRQEPHHRLLAGAAG</sequence>
<organism evidence="2 3">
    <name type="scientific">Microdochium trichocladiopsis</name>
    <dbReference type="NCBI Taxonomy" id="1682393"/>
    <lineage>
        <taxon>Eukaryota</taxon>
        <taxon>Fungi</taxon>
        <taxon>Dikarya</taxon>
        <taxon>Ascomycota</taxon>
        <taxon>Pezizomycotina</taxon>
        <taxon>Sordariomycetes</taxon>
        <taxon>Xylariomycetidae</taxon>
        <taxon>Xylariales</taxon>
        <taxon>Microdochiaceae</taxon>
        <taxon>Microdochium</taxon>
    </lineage>
</organism>
<feature type="transmembrane region" description="Helical" evidence="1">
    <location>
        <begin position="12"/>
        <end position="31"/>
    </location>
</feature>
<dbReference type="EMBL" id="JAGTJQ010000015">
    <property type="protein sequence ID" value="KAH7012299.1"/>
    <property type="molecule type" value="Genomic_DNA"/>
</dbReference>
<name>A0A9P8XTZ9_9PEZI</name>